<name>A0A8D2JAS6_VARKO</name>
<evidence type="ECO:0000313" key="20">
    <source>
        <dbReference type="Ensembl" id="ENSVKKP00000009700.1"/>
    </source>
</evidence>
<organism evidence="20 21">
    <name type="scientific">Varanus komodoensis</name>
    <name type="common">Komodo dragon</name>
    <dbReference type="NCBI Taxonomy" id="61221"/>
    <lineage>
        <taxon>Eukaryota</taxon>
        <taxon>Metazoa</taxon>
        <taxon>Chordata</taxon>
        <taxon>Craniata</taxon>
        <taxon>Vertebrata</taxon>
        <taxon>Euteleostomi</taxon>
        <taxon>Lepidosauria</taxon>
        <taxon>Squamata</taxon>
        <taxon>Bifurcata</taxon>
        <taxon>Unidentata</taxon>
        <taxon>Episquamata</taxon>
        <taxon>Toxicofera</taxon>
        <taxon>Anguimorpha</taxon>
        <taxon>Paleoanguimorpha</taxon>
        <taxon>Varanoidea</taxon>
        <taxon>Varanidae</taxon>
        <taxon>Varanus</taxon>
    </lineage>
</organism>
<evidence type="ECO:0000256" key="7">
    <source>
        <dbReference type="ARBA" id="ARBA00022781"/>
    </source>
</evidence>
<evidence type="ECO:0000256" key="6">
    <source>
        <dbReference type="ARBA" id="ARBA00022692"/>
    </source>
</evidence>
<dbReference type="GO" id="GO:0046933">
    <property type="term" value="F:proton-transporting ATP synthase activity, rotational mechanism"/>
    <property type="evidence" value="ECO:0007669"/>
    <property type="project" value="TreeGrafter"/>
</dbReference>
<reference evidence="20" key="1">
    <citation type="submission" date="2025-08" db="UniProtKB">
        <authorList>
            <consortium name="Ensembl"/>
        </authorList>
    </citation>
    <scope>IDENTIFICATION</scope>
</reference>
<keyword evidence="21" id="KW-1185">Reference proteome</keyword>
<evidence type="ECO:0000256" key="11">
    <source>
        <dbReference type="ARBA" id="ARBA00023065"/>
    </source>
</evidence>
<evidence type="ECO:0000256" key="15">
    <source>
        <dbReference type="ARBA" id="ARBA00032201"/>
    </source>
</evidence>
<comment type="subunit">
    <text evidence="17">Component of the ATP synthase complex composed at least of ATP5F1A/subunit alpha, ATP5F1B/subunit beta, ATP5MC1/subunit c (homooctomer), MT-ATP6/subunit a, MT-ATP8/subunit 8, ATP5ME/subunit e, ATP5MF/subunit f, ATP5MG/subunit g, ATP5MK/subunit k, ATP5MJ/subunit j, ATP5F1C/subunit gamma, ATP5F1D/subunit delta, ATP5F1E/subunit epsilon, ATP5PF/subunit F6, ATP5PB/subunit b, ATP5PD/subunit d, ATP5PO/subunit OSCP. ATP synthase complex consists of a soluble F(1) head domain (subunits alpha(3) and beta(3)) - the catalytic core - and a membrane F(0) domain - the membrane proton channel (subunits c, a, 8, e, f, g, k and j). These two domains are linked by a central stalk (subunits gamma, delta, and epsilon) rotating inside the F1 region and a stationary peripheral stalk (subunits F6, b, d, and OSCP).</text>
</comment>
<comment type="subcellular location">
    <subcellularLocation>
        <location evidence="1">Mitochondrion inner membrane</location>
        <topology evidence="1">Single-pass membrane protein</topology>
    </subcellularLocation>
</comment>
<dbReference type="PANTHER" id="PTHR13080:SF16">
    <property type="entry name" value="ATP SYNTHASE SUBUNIT F, MITOCHONDRIAL"/>
    <property type="match status" value="1"/>
</dbReference>
<dbReference type="GO" id="GO:0045259">
    <property type="term" value="C:proton-transporting ATP synthase complex"/>
    <property type="evidence" value="ECO:0007669"/>
    <property type="project" value="UniProtKB-KW"/>
</dbReference>
<evidence type="ECO:0000256" key="4">
    <source>
        <dbReference type="ARBA" id="ARBA00022547"/>
    </source>
</evidence>
<keyword evidence="8" id="KW-0999">Mitochondrion inner membrane</keyword>
<dbReference type="GO" id="GO:0042776">
    <property type="term" value="P:proton motive force-driven mitochondrial ATP synthesis"/>
    <property type="evidence" value="ECO:0007669"/>
    <property type="project" value="TreeGrafter"/>
</dbReference>
<dbReference type="InterPro" id="IPR019344">
    <property type="entry name" value="F1F0-ATPsyn_F_prd"/>
</dbReference>
<evidence type="ECO:0000256" key="12">
    <source>
        <dbReference type="ARBA" id="ARBA00023128"/>
    </source>
</evidence>
<evidence type="ECO:0000256" key="8">
    <source>
        <dbReference type="ARBA" id="ARBA00022792"/>
    </source>
</evidence>
<evidence type="ECO:0000256" key="16">
    <source>
        <dbReference type="ARBA" id="ARBA00054012"/>
    </source>
</evidence>
<dbReference type="OMA" id="MACILNN"/>
<evidence type="ECO:0000256" key="2">
    <source>
        <dbReference type="ARBA" id="ARBA00005895"/>
    </source>
</evidence>
<comment type="function">
    <text evidence="16">Subunit f, of the mitochondrial membrane ATP synthase complex (F(1)F(0) ATP synthase or Complex V) that produces ATP from ADP in the presence of a proton gradient across the membrane which is generated by electron transport complexes of the respiratory chain. ATP synthase complex consist of a soluble F(1) head domain - the catalytic core - and a membrane F(1) domain - the membrane proton channel. These two domains are linked by a central stalk rotating inside the F(1) region and a stationary peripheral stalk. During catalysis, ATP synthesis in the catalytic domain of F(1) is coupled via a rotary mechanism of the central stalk subunits to proton translocation. In vivo, can only synthesize ATP although its ATP hydrolase activity can be activated artificially in vitro. Part of the complex F(0) domain.</text>
</comment>
<evidence type="ECO:0000256" key="1">
    <source>
        <dbReference type="ARBA" id="ARBA00004434"/>
    </source>
</evidence>
<keyword evidence="6 19" id="KW-0812">Transmembrane</keyword>
<keyword evidence="5" id="KW-0597">Phosphoprotein</keyword>
<protein>
    <recommendedName>
        <fullName evidence="18">ATP synthase F(0) complex subunit f, mitochondrial</fullName>
    </recommendedName>
    <alternativeName>
        <fullName evidence="15">ATP synthase membrane subunit f</fullName>
    </alternativeName>
</protein>
<sequence length="69" mass="7837">MDVKLGQMPAWLATRDYTPNGFLGGIRAGYDRYYKKYINVRKGGIGGIAMPLTAYVVLSYIWSYEHISE</sequence>
<accession>A0A8D2JAS6</accession>
<dbReference type="Proteomes" id="UP000694545">
    <property type="component" value="Unplaced"/>
</dbReference>
<evidence type="ECO:0000256" key="17">
    <source>
        <dbReference type="ARBA" id="ARBA00064647"/>
    </source>
</evidence>
<dbReference type="Ensembl" id="ENSVKKT00000009942.1">
    <property type="protein sequence ID" value="ENSVKKP00000009700.1"/>
    <property type="gene ID" value="ENSVKKG00000006844.1"/>
</dbReference>
<proteinExistence type="inferred from homology"/>
<feature type="transmembrane region" description="Helical" evidence="19">
    <location>
        <begin position="43"/>
        <end position="62"/>
    </location>
</feature>
<evidence type="ECO:0000256" key="13">
    <source>
        <dbReference type="ARBA" id="ARBA00023136"/>
    </source>
</evidence>
<evidence type="ECO:0000256" key="19">
    <source>
        <dbReference type="SAM" id="Phobius"/>
    </source>
</evidence>
<reference evidence="20" key="2">
    <citation type="submission" date="2025-09" db="UniProtKB">
        <authorList>
            <consortium name="Ensembl"/>
        </authorList>
    </citation>
    <scope>IDENTIFICATION</scope>
</reference>
<evidence type="ECO:0000256" key="5">
    <source>
        <dbReference type="ARBA" id="ARBA00022553"/>
    </source>
</evidence>
<evidence type="ECO:0000256" key="18">
    <source>
        <dbReference type="ARBA" id="ARBA00070733"/>
    </source>
</evidence>
<keyword evidence="11" id="KW-0406">Ion transport</keyword>
<dbReference type="Pfam" id="PF10206">
    <property type="entry name" value="WRW"/>
    <property type="match status" value="1"/>
</dbReference>
<keyword evidence="9 19" id="KW-1133">Transmembrane helix</keyword>
<evidence type="ECO:0000256" key="14">
    <source>
        <dbReference type="ARBA" id="ARBA00023310"/>
    </source>
</evidence>
<dbReference type="AlphaFoldDB" id="A0A8D2JAS6"/>
<dbReference type="GO" id="GO:0005743">
    <property type="term" value="C:mitochondrial inner membrane"/>
    <property type="evidence" value="ECO:0007669"/>
    <property type="project" value="UniProtKB-SubCell"/>
</dbReference>
<evidence type="ECO:0000313" key="21">
    <source>
        <dbReference type="Proteomes" id="UP000694545"/>
    </source>
</evidence>
<keyword evidence="12" id="KW-0496">Mitochondrion</keyword>
<keyword evidence="10" id="KW-0007">Acetylation</keyword>
<evidence type="ECO:0000256" key="9">
    <source>
        <dbReference type="ARBA" id="ARBA00022989"/>
    </source>
</evidence>
<comment type="similarity">
    <text evidence="2">Belongs to the ATPase F chain family.</text>
</comment>
<evidence type="ECO:0000256" key="3">
    <source>
        <dbReference type="ARBA" id="ARBA00022448"/>
    </source>
</evidence>
<keyword evidence="3" id="KW-0813">Transport</keyword>
<keyword evidence="4" id="KW-0138">CF(0)</keyword>
<dbReference type="PANTHER" id="PTHR13080">
    <property type="entry name" value="ATP SYNTHASE F CHAIN, MITOCHONDRIAL-RELATED"/>
    <property type="match status" value="1"/>
</dbReference>
<keyword evidence="7" id="KW-0375">Hydrogen ion transport</keyword>
<evidence type="ECO:0000256" key="10">
    <source>
        <dbReference type="ARBA" id="ARBA00022990"/>
    </source>
</evidence>
<keyword evidence="14" id="KW-0066">ATP synthesis</keyword>
<keyword evidence="13 19" id="KW-0472">Membrane</keyword>